<reference evidence="9 10" key="1">
    <citation type="submission" date="2018-08" db="EMBL/GenBank/DDBJ databases">
        <title>A genome reference for cultivated species of the human gut microbiota.</title>
        <authorList>
            <person name="Zou Y."/>
            <person name="Xue W."/>
            <person name="Luo G."/>
        </authorList>
    </citation>
    <scope>NUCLEOTIDE SEQUENCE [LARGE SCALE GENOMIC DNA]</scope>
    <source>
        <strain evidence="9 10">AM40-30BH</strain>
    </source>
</reference>
<dbReference type="Pfam" id="PF00675">
    <property type="entry name" value="Peptidase_M16"/>
    <property type="match status" value="2"/>
</dbReference>
<feature type="domain" description="Peptidase M16 C-terminal" evidence="8">
    <location>
        <begin position="240"/>
        <end position="416"/>
    </location>
</feature>
<evidence type="ECO:0000256" key="4">
    <source>
        <dbReference type="ARBA" id="ARBA00022833"/>
    </source>
</evidence>
<feature type="domain" description="Peptidase M16 N-terminal" evidence="7">
    <location>
        <begin position="132"/>
        <end position="227"/>
    </location>
</feature>
<feature type="chain" id="PRO_5019069409" evidence="6">
    <location>
        <begin position="22"/>
        <end position="965"/>
    </location>
</feature>
<dbReference type="PANTHER" id="PTHR43690">
    <property type="entry name" value="NARDILYSIN"/>
    <property type="match status" value="1"/>
</dbReference>
<dbReference type="SUPFAM" id="SSF63411">
    <property type="entry name" value="LuxS/MPP-like metallohydrolase"/>
    <property type="match status" value="4"/>
</dbReference>
<gene>
    <name evidence="9" type="ORF">DW888_11920</name>
</gene>
<protein>
    <submittedName>
        <fullName evidence="9">Insulinase family protein</fullName>
    </submittedName>
</protein>
<keyword evidence="3" id="KW-0378">Hydrolase</keyword>
<evidence type="ECO:0000259" key="8">
    <source>
        <dbReference type="Pfam" id="PF05193"/>
    </source>
</evidence>
<dbReference type="GO" id="GO:0008237">
    <property type="term" value="F:metallopeptidase activity"/>
    <property type="evidence" value="ECO:0007669"/>
    <property type="project" value="UniProtKB-KW"/>
</dbReference>
<dbReference type="EMBL" id="QSGO01000008">
    <property type="protein sequence ID" value="RHB34662.1"/>
    <property type="molecule type" value="Genomic_DNA"/>
</dbReference>
<proteinExistence type="inferred from homology"/>
<accession>A0A413VMA3</accession>
<evidence type="ECO:0000256" key="2">
    <source>
        <dbReference type="ARBA" id="ARBA00022670"/>
    </source>
</evidence>
<dbReference type="InterPro" id="IPR050626">
    <property type="entry name" value="Peptidase_M16"/>
</dbReference>
<dbReference type="InterPro" id="IPR011249">
    <property type="entry name" value="Metalloenz_LuxS/M16"/>
</dbReference>
<name>A0A413VMA3_9BACE</name>
<dbReference type="GO" id="GO:0046872">
    <property type="term" value="F:metal ion binding"/>
    <property type="evidence" value="ECO:0007669"/>
    <property type="project" value="InterPro"/>
</dbReference>
<dbReference type="Proteomes" id="UP000284379">
    <property type="component" value="Unassembled WGS sequence"/>
</dbReference>
<keyword evidence="4" id="KW-0862">Zinc</keyword>
<dbReference type="RefSeq" id="WP_122201621.1">
    <property type="nucleotide sequence ID" value="NZ_CABJFV010000008.1"/>
</dbReference>
<dbReference type="InterPro" id="IPR007863">
    <property type="entry name" value="Peptidase_M16_C"/>
</dbReference>
<keyword evidence="2" id="KW-0645">Protease</keyword>
<dbReference type="Gene3D" id="3.30.830.10">
    <property type="entry name" value="Metalloenzyme, LuxS/M16 peptidase-like"/>
    <property type="match status" value="4"/>
</dbReference>
<keyword evidence="6" id="KW-0732">Signal</keyword>
<organism evidence="9 10">
    <name type="scientific">Bacteroides nordii</name>
    <dbReference type="NCBI Taxonomy" id="291645"/>
    <lineage>
        <taxon>Bacteria</taxon>
        <taxon>Pseudomonadati</taxon>
        <taxon>Bacteroidota</taxon>
        <taxon>Bacteroidia</taxon>
        <taxon>Bacteroidales</taxon>
        <taxon>Bacteroidaceae</taxon>
        <taxon>Bacteroides</taxon>
    </lineage>
</organism>
<evidence type="ECO:0000256" key="6">
    <source>
        <dbReference type="SAM" id="SignalP"/>
    </source>
</evidence>
<dbReference type="AlphaFoldDB" id="A0A413VMA3"/>
<dbReference type="Pfam" id="PF05193">
    <property type="entry name" value="Peptidase_M16_C"/>
    <property type="match status" value="2"/>
</dbReference>
<dbReference type="PANTHER" id="PTHR43690:SF17">
    <property type="entry name" value="PROTEIN YHJJ"/>
    <property type="match status" value="1"/>
</dbReference>
<evidence type="ECO:0000256" key="5">
    <source>
        <dbReference type="ARBA" id="ARBA00023049"/>
    </source>
</evidence>
<dbReference type="GO" id="GO:0006508">
    <property type="term" value="P:proteolysis"/>
    <property type="evidence" value="ECO:0007669"/>
    <property type="project" value="UniProtKB-KW"/>
</dbReference>
<evidence type="ECO:0000256" key="3">
    <source>
        <dbReference type="ARBA" id="ARBA00022801"/>
    </source>
</evidence>
<comment type="similarity">
    <text evidence="1">Belongs to the peptidase M16 family.</text>
</comment>
<evidence type="ECO:0000313" key="10">
    <source>
        <dbReference type="Proteomes" id="UP000284379"/>
    </source>
</evidence>
<dbReference type="InterPro" id="IPR011765">
    <property type="entry name" value="Pept_M16_N"/>
</dbReference>
<feature type="domain" description="Peptidase M16 N-terminal" evidence="7">
    <location>
        <begin position="48"/>
        <end position="81"/>
    </location>
</feature>
<evidence type="ECO:0000259" key="7">
    <source>
        <dbReference type="Pfam" id="PF00675"/>
    </source>
</evidence>
<comment type="caution">
    <text evidence="9">The sequence shown here is derived from an EMBL/GenBank/DDBJ whole genome shotgun (WGS) entry which is preliminary data.</text>
</comment>
<feature type="signal peptide" evidence="6">
    <location>
        <begin position="1"/>
        <end position="21"/>
    </location>
</feature>
<keyword evidence="5" id="KW-0482">Metalloprotease</keyword>
<evidence type="ECO:0000256" key="1">
    <source>
        <dbReference type="ARBA" id="ARBA00007261"/>
    </source>
</evidence>
<feature type="domain" description="Peptidase M16 C-terminal" evidence="8">
    <location>
        <begin position="708"/>
        <end position="857"/>
    </location>
</feature>
<sequence length="965" mass="109482">MKLIKSLILLAAIAVSVPSFGQGLKAFKLKNGLSVYIWEDNTKSDVFGLVGVRTGAVNDPAEYTGLAHYLEHVMFKGTDKIGTLDWTTEEPIYQQIIAKYDEMADEADPVKKEAIGKEINELTIQAGKVSVSNEFSNLMESMGGKNLNAATGMDLTYYHNSFPAFQINKWLEISSQRFLNPVFRTFQSELETVYEEYNRGQDNPWRVQYDFIQSKAYEGHPYSRSVLGLPEHLKNPRLSQLIKFYNDWYTAENMVLVLVGNVNANQISGRIASTFGRLPQKATPERKTYPDLNIKGRTQYTAKIGQYPSVCMIYKGVPAGHPDEKPLEIALALLHNSSATGALDKLSIDGEITNGSASLEANRQQGRCKIAVTPLYDENQRRFESNKSAEKKALKAIQQIANGEVEDWIIDAIKTNMCREFDQVMEASENKALILLQAFINEEDLGQVLNYKDEIMAINIDDIKRVAKQYLSNDYLALYIEKGKLSKDAKIKKPGYKPIEPPVGKQSLYAQQFKNLPIGQVEEKFMNFGEVQTKRINDRSKLFYTANSENEVFSLTLKYGAGERTFPKIGIAANLMNNAGIMGIYEPQELKKELSKLNVSCNVFAGDDYLYISMRGYENNLPEACQLLARQILMPKLDEKQLSRIKGSTLGSRQQRKDNVQTLGVALNQYIRYGDKSPFIDELTDKQILELQISELTGDINRASNYEAEIYYTGTLPFDNVYEILSKNLPLVANEKPTDSPQVKPIVPVTENTVYFLPNSDAEQAQIYFFMPTANYDKKDDVLRDAFYQYFSGDFNGLVLSELREKRSMVYSAYGIVTTPILPGYPTTFIGQIGTQNDKANEALALYMDLLRNMPENPDRMDNIKSYLRQEALTTHPDFRDKAQYFEQYKRVGYTQDPAIENIPKIDALTFDDIMKYYKENIKDKPIAIGIMGNPKDINVEELKKFGKVVRLTEKKLFNTKDTLF</sequence>
<evidence type="ECO:0000313" key="9">
    <source>
        <dbReference type="EMBL" id="RHB34662.1"/>
    </source>
</evidence>